<dbReference type="PANTHER" id="PTHR30287:SF1">
    <property type="entry name" value="INNER MEMBRANE PROTEIN"/>
    <property type="match status" value="1"/>
</dbReference>
<keyword evidence="3 8" id="KW-0812">Transmembrane</keyword>
<feature type="transmembrane region" description="Helical" evidence="8">
    <location>
        <begin position="1328"/>
        <end position="1346"/>
    </location>
</feature>
<feature type="transmembrane region" description="Helical" evidence="8">
    <location>
        <begin position="1288"/>
        <end position="1308"/>
    </location>
</feature>
<evidence type="ECO:0000313" key="11">
    <source>
        <dbReference type="Proteomes" id="UP000254777"/>
    </source>
</evidence>
<dbReference type="InterPro" id="IPR003838">
    <property type="entry name" value="ABC3_permease_C"/>
</dbReference>
<keyword evidence="2" id="KW-1003">Cell membrane</keyword>
<evidence type="ECO:0000256" key="4">
    <source>
        <dbReference type="ARBA" id="ARBA00022989"/>
    </source>
</evidence>
<sequence>MKNIEKDTLREIKNSLSRYISILIIVGLGVFVLVGLTSTAPTMRNNAQDKIKKENTEDILVSSVIGFEDSDLNSIESQNGIEELEYGYEVQLKEDTTGKLVSLFSMPYKIGRPTVVSGRNIRNGREILLDAELEKEFKLGDTLTFRKESGIFDKSDENKLISYEYKVVGFVESMSYISNRSRGTSLEGLGEIKGFGYISPANFNTNVKFAKLIYSGTRGIETSSKEYKEILKPHINSLKVDFNRRPEERYDDLKDDLKNKISSGEADIKEAEDKIKDGAEELEDGKEKLEKGKAEISDGESKLSKESKVGRDKLDEAKDKLEKSEREIKENEKKLKDGKNKLDSSKIELEDGNRKLQDGKAKIEEADKKLQDGELEYNEGEKKYERGSGELDSSRKTLDQAKKQLEEGRRKLDEGLQRIESSKAELEAGEQKYQLGLQQYQEGEKKYSEGLQKIATELGTSANIDEVDRKLTENESYIKLVEKILSEYRRAEAELKSIEQSIKEKENQIKIYEQDLEKLETEKNSIDSSSSRYAELESEIIKKRAQIDSLKMDVQTTRESYNAAMELKKQFESEISKLSMKYGGVDIVKEYDSLLANLKLARAGVDKLKESRRELDRAAVQLEESKKTIEMGKKQLEEGIKAAEAGEREYRENLLKFKDGEAKYEEGKRELNTARQKLDAAKLEIESGKEKLKSAKSQYDENLSKYNDGKIEYEKGRSEYESGVERLNDGKNAYKEGLDTYEKAEDTYFSEINSARDKLEKAKRKLYKNEKELIKGQKEFESKKLEADEAIQNGKSDLEDAKRVLKILKVPRYKITPRYSNAYLNAYLKDADSVDTLSLVFPIFFFLIAMLVTFTTMTRMVEDNRINIGTYKALGYTTGEISKKYFMYGSSAAIIGGVIGAIVGSTLLPSIIGNAYSTTTIFENHLNYYFYPGKAILSILVGLVFSGVAALISVRKTLKSNTASLLRKETPRAGNRILLEKIPFIWNRMDFLFKVTARNIFRYKKRMIMTIIGIMGCTALLILGFGIEGSVNGIGNKQFDEIMNYDLSVTYDELLDEDSYQQYIISKNKKEFERTGVNLEQFEFDYKDVIEDLTLMSVKSDKTIKDFVNIRDRKSGEKIDIPENGVIISEKTAKLKKLKIGDTLKITSSEGISFEVEVSEIMEMYMGHYAVMGKDYYNRVFKKELQNNTDLYKIDKDVESIKDEFQNYKSVVSVVNMNSVQEIMNEYMNSIEKVQVIITVASALLAMIVLYNLTNINIVERLREISTIKVLGFYSYETTAYIYRETGLLTVLGIIFGALVGKLLHYIVIQIVVPNEAMLDPVLTLKSYFVSIFITLFVNLVIMLIFHNKLKGINMVESLKSNE</sequence>
<feature type="transmembrane region" description="Helical" evidence="8">
    <location>
        <begin position="20"/>
        <end position="40"/>
    </location>
</feature>
<dbReference type="EMBL" id="UGTH01000001">
    <property type="protein sequence ID" value="SUB75181.1"/>
    <property type="molecule type" value="Genomic_DNA"/>
</dbReference>
<feature type="domain" description="ABC3 transporter permease C-terminal" evidence="9">
    <location>
        <begin position="840"/>
        <end position="961"/>
    </location>
</feature>
<feature type="region of interest" description="Disordered" evidence="7">
    <location>
        <begin position="372"/>
        <end position="400"/>
    </location>
</feature>
<dbReference type="PANTHER" id="PTHR30287">
    <property type="entry name" value="MEMBRANE COMPONENT OF PREDICTED ABC SUPERFAMILY METABOLITE UPTAKE TRANSPORTER"/>
    <property type="match status" value="1"/>
</dbReference>
<evidence type="ECO:0000313" key="10">
    <source>
        <dbReference type="EMBL" id="SUB75181.1"/>
    </source>
</evidence>
<feature type="transmembrane region" description="Helical" evidence="8">
    <location>
        <begin position="928"/>
        <end position="952"/>
    </location>
</feature>
<feature type="transmembrane region" description="Helical" evidence="8">
    <location>
        <begin position="1234"/>
        <end position="1253"/>
    </location>
</feature>
<feature type="coiled-coil region" evidence="6">
    <location>
        <begin position="745"/>
        <end position="772"/>
    </location>
</feature>
<reference evidence="10 11" key="1">
    <citation type="submission" date="2018-06" db="EMBL/GenBank/DDBJ databases">
        <authorList>
            <consortium name="Pathogen Informatics"/>
            <person name="Doyle S."/>
        </authorList>
    </citation>
    <scope>NUCLEOTIDE SEQUENCE [LARGE SCALE GENOMIC DNA]</scope>
    <source>
        <strain evidence="10 11">NCTC11088</strain>
    </source>
</reference>
<keyword evidence="4 8" id="KW-1133">Transmembrane helix</keyword>
<name>A0A379DC72_9FIRM</name>
<proteinExistence type="predicted"/>
<evidence type="ECO:0000256" key="5">
    <source>
        <dbReference type="ARBA" id="ARBA00023136"/>
    </source>
</evidence>
<evidence type="ECO:0000256" key="3">
    <source>
        <dbReference type="ARBA" id="ARBA00022692"/>
    </source>
</evidence>
<dbReference type="InterPro" id="IPR038766">
    <property type="entry name" value="Membrane_comp_ABC_pdt"/>
</dbReference>
<feature type="domain" description="ABC3 transporter permease C-terminal" evidence="9">
    <location>
        <begin position="1237"/>
        <end position="1353"/>
    </location>
</feature>
<evidence type="ECO:0000259" key="9">
    <source>
        <dbReference type="Pfam" id="PF02687"/>
    </source>
</evidence>
<dbReference type="SUPFAM" id="SSF57997">
    <property type="entry name" value="Tropomyosin"/>
    <property type="match status" value="1"/>
</dbReference>
<gene>
    <name evidence="10" type="ORF">NCTC11088_00968</name>
</gene>
<feature type="coiled-coil region" evidence="6">
    <location>
        <begin position="605"/>
        <end position="698"/>
    </location>
</feature>
<feature type="coiled-coil region" evidence="6">
    <location>
        <begin position="474"/>
        <end position="553"/>
    </location>
</feature>
<evidence type="ECO:0000256" key="1">
    <source>
        <dbReference type="ARBA" id="ARBA00004651"/>
    </source>
</evidence>
<dbReference type="Pfam" id="PF02687">
    <property type="entry name" value="FtsX"/>
    <property type="match status" value="2"/>
</dbReference>
<comment type="subcellular location">
    <subcellularLocation>
        <location evidence="1">Cell membrane</location>
        <topology evidence="1">Multi-pass membrane protein</topology>
    </subcellularLocation>
</comment>
<keyword evidence="5 8" id="KW-0472">Membrane</keyword>
<dbReference type="Proteomes" id="UP000254777">
    <property type="component" value="Unassembled WGS sequence"/>
</dbReference>
<dbReference type="GO" id="GO:0005886">
    <property type="term" value="C:plasma membrane"/>
    <property type="evidence" value="ECO:0007669"/>
    <property type="project" value="UniProtKB-SubCell"/>
</dbReference>
<dbReference type="RefSeq" id="WP_004820397.1">
    <property type="nucleotide sequence ID" value="NZ_UGTH01000001.1"/>
</dbReference>
<dbReference type="Gene3D" id="6.10.250.2200">
    <property type="match status" value="1"/>
</dbReference>
<evidence type="ECO:0000256" key="2">
    <source>
        <dbReference type="ARBA" id="ARBA00022475"/>
    </source>
</evidence>
<accession>A0A379DC72</accession>
<feature type="compositionally biased region" description="Basic and acidic residues" evidence="7">
    <location>
        <begin position="379"/>
        <end position="400"/>
    </location>
</feature>
<feature type="region of interest" description="Disordered" evidence="7">
    <location>
        <begin position="269"/>
        <end position="353"/>
    </location>
</feature>
<protein>
    <submittedName>
        <fullName evidence="10">Chromosome segregation protein SMC</fullName>
    </submittedName>
</protein>
<feature type="transmembrane region" description="Helical" evidence="8">
    <location>
        <begin position="839"/>
        <end position="857"/>
    </location>
</feature>
<evidence type="ECO:0000256" key="8">
    <source>
        <dbReference type="SAM" id="Phobius"/>
    </source>
</evidence>
<feature type="transmembrane region" description="Helical" evidence="8">
    <location>
        <begin position="885"/>
        <end position="908"/>
    </location>
</feature>
<organism evidence="10 11">
    <name type="scientific">Peptoniphilus indolicus</name>
    <dbReference type="NCBI Taxonomy" id="33030"/>
    <lineage>
        <taxon>Bacteria</taxon>
        <taxon>Bacillati</taxon>
        <taxon>Bacillota</taxon>
        <taxon>Tissierellia</taxon>
        <taxon>Tissierellales</taxon>
        <taxon>Peptoniphilaceae</taxon>
        <taxon>Peptoniphilus</taxon>
    </lineage>
</organism>
<evidence type="ECO:0000256" key="6">
    <source>
        <dbReference type="SAM" id="Coils"/>
    </source>
</evidence>
<feature type="transmembrane region" description="Helical" evidence="8">
    <location>
        <begin position="1007"/>
        <end position="1027"/>
    </location>
</feature>
<keyword evidence="6" id="KW-0175">Coiled coil</keyword>
<evidence type="ECO:0000256" key="7">
    <source>
        <dbReference type="SAM" id="MobiDB-lite"/>
    </source>
</evidence>